<organism evidence="3 4">
    <name type="scientific">Paralimibaculum aggregatum</name>
    <dbReference type="NCBI Taxonomy" id="3036245"/>
    <lineage>
        <taxon>Bacteria</taxon>
        <taxon>Pseudomonadati</taxon>
        <taxon>Pseudomonadota</taxon>
        <taxon>Alphaproteobacteria</taxon>
        <taxon>Rhodobacterales</taxon>
        <taxon>Paracoccaceae</taxon>
        <taxon>Paralimibaculum</taxon>
    </lineage>
</organism>
<accession>A0ABQ6LQ84</accession>
<reference evidence="3 4" key="1">
    <citation type="submission" date="2023-04" db="EMBL/GenBank/DDBJ databases">
        <title>Marinoamorphus aggregata gen. nov., sp. Nov., isolate from tissue of brittle star Ophioplocus japonicus.</title>
        <authorList>
            <person name="Kawano K."/>
            <person name="Sawayama S."/>
            <person name="Nakagawa S."/>
        </authorList>
    </citation>
    <scope>NUCLEOTIDE SEQUENCE [LARGE SCALE GENOMIC DNA]</scope>
    <source>
        <strain evidence="3 4">NKW23</strain>
    </source>
</reference>
<evidence type="ECO:0000256" key="1">
    <source>
        <dbReference type="ARBA" id="ARBA00022801"/>
    </source>
</evidence>
<keyword evidence="4" id="KW-1185">Reference proteome</keyword>
<dbReference type="Gene3D" id="3.60.110.10">
    <property type="entry name" value="Carbon-nitrogen hydrolase"/>
    <property type="match status" value="1"/>
</dbReference>
<keyword evidence="1" id="KW-0378">Hydrolase</keyword>
<evidence type="ECO:0000259" key="2">
    <source>
        <dbReference type="PROSITE" id="PS50263"/>
    </source>
</evidence>
<dbReference type="PANTHER" id="PTHR43674:SF2">
    <property type="entry name" value="BETA-UREIDOPROPIONASE"/>
    <property type="match status" value="1"/>
</dbReference>
<dbReference type="EMBL" id="BSYI01000012">
    <property type="protein sequence ID" value="GMG82645.1"/>
    <property type="molecule type" value="Genomic_DNA"/>
</dbReference>
<dbReference type="CDD" id="cd07580">
    <property type="entry name" value="nitrilase_2"/>
    <property type="match status" value="1"/>
</dbReference>
<dbReference type="InterPro" id="IPR036526">
    <property type="entry name" value="C-N_Hydrolase_sf"/>
</dbReference>
<dbReference type="RefSeq" id="WP_285671432.1">
    <property type="nucleotide sequence ID" value="NZ_BSYI01000012.1"/>
</dbReference>
<comment type="caution">
    <text evidence="3">The sequence shown here is derived from an EMBL/GenBank/DDBJ whole genome shotgun (WGS) entry which is preliminary data.</text>
</comment>
<sequence>MSTDAPGGEAEITVSCLQFEPRIGDLAANRAAGLELIEAVAEAGARLAVLPELSDSGYVFESRAEAFALSGTAAESETIAGWAEAARRHDLHIVGGFCERDGGRLFNSAALVGPDGLIGVYRKTHLWDAENLWFEPGDHGYPVFATPLGRIGALICYDGWFPEAWRLLAMQGADIVCVPTNWVPMPSQPASLPSMSNILCMAAAHSNSFCVAAACRIGTERGQPFIGQSLIVNHEGWPVAGPAPEERPEVLTARVNLADARRKRRLNDFNQLLRDRRTDLYDEMLGTDLTPGWY</sequence>
<gene>
    <name evidence="3" type="ORF">LNKW23_18580</name>
</gene>
<dbReference type="Pfam" id="PF00795">
    <property type="entry name" value="CN_hydrolase"/>
    <property type="match status" value="1"/>
</dbReference>
<dbReference type="InterPro" id="IPR003010">
    <property type="entry name" value="C-N_Hydrolase"/>
</dbReference>
<evidence type="ECO:0000313" key="3">
    <source>
        <dbReference type="EMBL" id="GMG82645.1"/>
    </source>
</evidence>
<dbReference type="PANTHER" id="PTHR43674">
    <property type="entry name" value="NITRILASE C965.09-RELATED"/>
    <property type="match status" value="1"/>
</dbReference>
<dbReference type="PROSITE" id="PS50263">
    <property type="entry name" value="CN_HYDROLASE"/>
    <property type="match status" value="1"/>
</dbReference>
<dbReference type="InterPro" id="IPR050345">
    <property type="entry name" value="Aliph_Amidase/BUP"/>
</dbReference>
<name>A0ABQ6LQ84_9RHOB</name>
<proteinExistence type="predicted"/>
<protein>
    <submittedName>
        <fullName evidence="3">Nitrilase family protein</fullName>
    </submittedName>
</protein>
<feature type="domain" description="CN hydrolase" evidence="2">
    <location>
        <begin position="12"/>
        <end position="257"/>
    </location>
</feature>
<dbReference type="Proteomes" id="UP001239909">
    <property type="component" value="Unassembled WGS sequence"/>
</dbReference>
<evidence type="ECO:0000313" key="4">
    <source>
        <dbReference type="Proteomes" id="UP001239909"/>
    </source>
</evidence>
<dbReference type="SUPFAM" id="SSF56317">
    <property type="entry name" value="Carbon-nitrogen hydrolase"/>
    <property type="match status" value="1"/>
</dbReference>